<dbReference type="EMBL" id="DS027045">
    <property type="protein sequence ID" value="EAW14481.1"/>
    <property type="molecule type" value="Genomic_DNA"/>
</dbReference>
<accession>A1C7W0</accession>
<reference evidence="1 2" key="1">
    <citation type="journal article" date="2008" name="PLoS Genet.">
        <title>Genomic islands in the pathogenic filamentous fungus Aspergillus fumigatus.</title>
        <authorList>
            <person name="Fedorova N.D."/>
            <person name="Khaldi N."/>
            <person name="Joardar V.S."/>
            <person name="Maiti R."/>
            <person name="Amedeo P."/>
            <person name="Anderson M.J."/>
            <person name="Crabtree J."/>
            <person name="Silva J.C."/>
            <person name="Badger J.H."/>
            <person name="Albarraq A."/>
            <person name="Angiuoli S."/>
            <person name="Bussey H."/>
            <person name="Bowyer P."/>
            <person name="Cotty P.J."/>
            <person name="Dyer P.S."/>
            <person name="Egan A."/>
            <person name="Galens K."/>
            <person name="Fraser-Liggett C.M."/>
            <person name="Haas B.J."/>
            <person name="Inman J.M."/>
            <person name="Kent R."/>
            <person name="Lemieux S."/>
            <person name="Malavazi I."/>
            <person name="Orvis J."/>
            <person name="Roemer T."/>
            <person name="Ronning C.M."/>
            <person name="Sundaram J.P."/>
            <person name="Sutton G."/>
            <person name="Turner G."/>
            <person name="Venter J.C."/>
            <person name="White O.R."/>
            <person name="Whitty B.R."/>
            <person name="Youngman P."/>
            <person name="Wolfe K.H."/>
            <person name="Goldman G.H."/>
            <person name="Wortman J.R."/>
            <person name="Jiang B."/>
            <person name="Denning D.W."/>
            <person name="Nierman W.C."/>
        </authorList>
    </citation>
    <scope>NUCLEOTIDE SEQUENCE [LARGE SCALE GENOMIC DNA]</scope>
    <source>
        <strain evidence="2">ATCC 1007 / CBS 513.65 / DSM 816 / NCTC 3887 / NRRL 1</strain>
    </source>
</reference>
<evidence type="ECO:0000313" key="2">
    <source>
        <dbReference type="Proteomes" id="UP000006701"/>
    </source>
</evidence>
<keyword evidence="2" id="KW-1185">Reference proteome</keyword>
<dbReference type="AlphaFoldDB" id="A1C7W0"/>
<dbReference type="OrthoDB" id="4499271at2759"/>
<sequence length="185" mass="21389">MWYTLALFEESELMWAALDIPLGIPAADDPDYMTVTDERLKQYKHGIKLGRMPNAGIPTPARFTEALVLLFFCDVFLVNTFLGLEWHGLTWYMIAALEDKKIFRLDDLHPHVCSWIKLLIEYPLGKEVGNARYQFAAAMCKAGGVPKKSPWYSEPLDPLEWLREKLVIEVEERKKNKEEEEVKSV</sequence>
<dbReference type="VEuPathDB" id="FungiDB:ACLA_075190"/>
<dbReference type="RefSeq" id="XP_001275907.1">
    <property type="nucleotide sequence ID" value="XM_001275906.1"/>
</dbReference>
<proteinExistence type="predicted"/>
<gene>
    <name evidence="1" type="ORF">ACLA_075190</name>
</gene>
<organism evidence="1 2">
    <name type="scientific">Aspergillus clavatus (strain ATCC 1007 / CBS 513.65 / DSM 816 / NCTC 3887 / NRRL 1 / QM 1276 / 107)</name>
    <dbReference type="NCBI Taxonomy" id="344612"/>
    <lineage>
        <taxon>Eukaryota</taxon>
        <taxon>Fungi</taxon>
        <taxon>Dikarya</taxon>
        <taxon>Ascomycota</taxon>
        <taxon>Pezizomycotina</taxon>
        <taxon>Eurotiomycetes</taxon>
        <taxon>Eurotiomycetidae</taxon>
        <taxon>Eurotiales</taxon>
        <taxon>Aspergillaceae</taxon>
        <taxon>Aspergillus</taxon>
        <taxon>Aspergillus subgen. Fumigati</taxon>
    </lineage>
</organism>
<name>A1C7W0_ASPCL</name>
<dbReference type="KEGG" id="act:ACLA_075190"/>
<dbReference type="HOGENOM" id="CLU_1460962_0_0_1"/>
<evidence type="ECO:0000313" key="1">
    <source>
        <dbReference type="EMBL" id="EAW14481.1"/>
    </source>
</evidence>
<protein>
    <submittedName>
        <fullName evidence="1">Uncharacterized protein</fullName>
    </submittedName>
</protein>
<dbReference type="Proteomes" id="UP000006701">
    <property type="component" value="Unassembled WGS sequence"/>
</dbReference>
<dbReference type="GeneID" id="4707555"/>